<dbReference type="PANTHER" id="PTHR11575:SF24">
    <property type="entry name" value="5'-NUCLEOTIDASE"/>
    <property type="match status" value="1"/>
</dbReference>
<keyword evidence="3" id="KW-1185">Reference proteome</keyword>
<dbReference type="Pfam" id="PF02872">
    <property type="entry name" value="5_nucleotid_C"/>
    <property type="match status" value="1"/>
</dbReference>
<dbReference type="InterPro" id="IPR006179">
    <property type="entry name" value="5_nucleotidase/apyrase"/>
</dbReference>
<dbReference type="EMBL" id="BBWV01000004">
    <property type="protein sequence ID" value="GAO44903.1"/>
    <property type="molecule type" value="Genomic_DNA"/>
</dbReference>
<dbReference type="Proteomes" id="UP000033121">
    <property type="component" value="Unassembled WGS sequence"/>
</dbReference>
<dbReference type="GO" id="GO:0009166">
    <property type="term" value="P:nucleotide catabolic process"/>
    <property type="evidence" value="ECO:0007669"/>
    <property type="project" value="InterPro"/>
</dbReference>
<protein>
    <recommendedName>
        <fullName evidence="1">5'-Nucleotidase C-terminal domain-containing protein</fullName>
    </recommendedName>
</protein>
<dbReference type="GO" id="GO:0016787">
    <property type="term" value="F:hydrolase activity"/>
    <property type="evidence" value="ECO:0007669"/>
    <property type="project" value="InterPro"/>
</dbReference>
<dbReference type="STRING" id="1220578.FPE01S_04_01460"/>
<dbReference type="OrthoDB" id="4762412at2"/>
<dbReference type="SUPFAM" id="SSF55816">
    <property type="entry name" value="5'-nucleotidase (syn. UDP-sugar hydrolase), C-terminal domain"/>
    <property type="match status" value="1"/>
</dbReference>
<comment type="caution">
    <text evidence="2">The sequence shown here is derived from an EMBL/GenBank/DDBJ whole genome shotgun (WGS) entry which is preliminary data.</text>
</comment>
<evidence type="ECO:0000313" key="2">
    <source>
        <dbReference type="EMBL" id="GAO44903.1"/>
    </source>
</evidence>
<reference evidence="2 3" key="1">
    <citation type="submission" date="2015-04" db="EMBL/GenBank/DDBJ databases">
        <title>Whole genome shotgun sequence of Flavihumibacter petaseus NBRC 106054.</title>
        <authorList>
            <person name="Miyazawa S."/>
            <person name="Hosoyama A."/>
            <person name="Hashimoto M."/>
            <person name="Noguchi M."/>
            <person name="Tsuchikane K."/>
            <person name="Ohji S."/>
            <person name="Yamazoe A."/>
            <person name="Ichikawa N."/>
            <person name="Kimura A."/>
            <person name="Fujita N."/>
        </authorList>
    </citation>
    <scope>NUCLEOTIDE SEQUENCE [LARGE SCALE GENOMIC DNA]</scope>
    <source>
        <strain evidence="2 3">NBRC 106054</strain>
    </source>
</reference>
<proteinExistence type="predicted"/>
<organism evidence="2 3">
    <name type="scientific">Flavihumibacter petaseus NBRC 106054</name>
    <dbReference type="NCBI Taxonomy" id="1220578"/>
    <lineage>
        <taxon>Bacteria</taxon>
        <taxon>Pseudomonadati</taxon>
        <taxon>Bacteroidota</taxon>
        <taxon>Chitinophagia</taxon>
        <taxon>Chitinophagales</taxon>
        <taxon>Chitinophagaceae</taxon>
        <taxon>Flavihumibacter</taxon>
    </lineage>
</organism>
<dbReference type="InterPro" id="IPR036907">
    <property type="entry name" value="5'-Nucleotdase_C_sf"/>
</dbReference>
<feature type="domain" description="5'-Nucleotidase C-terminal" evidence="1">
    <location>
        <begin position="72"/>
        <end position="214"/>
    </location>
</feature>
<dbReference type="InterPro" id="IPR008334">
    <property type="entry name" value="5'-Nucleotdase_C"/>
</dbReference>
<dbReference type="PANTHER" id="PTHR11575">
    <property type="entry name" value="5'-NUCLEOTIDASE-RELATED"/>
    <property type="match status" value="1"/>
</dbReference>
<sequence length="256" mass="28201">MPDSLKQYRLVRLLFCLMATGVILPACKTSYQPSSLQYEQFRITEKAPQDTNLQAMIRPYADSVNRIMNQVIGNVATDLEKKQPEGSLGNLMADAVFAEASRVFSKQVDVAFINYGGIRVAQIPAGPLTLNQVFEMMPFDNLLVVQQLPGSVLQEFLDNIAARGGWPISGGQFVIRNKKATDVLIGGQPLDLNRTYTVVNSDYVANGGDDAAMLRSFPQENRGFLVRDALIHYFKGLTAKGEAITATTSNRVRHAN</sequence>
<evidence type="ECO:0000259" key="1">
    <source>
        <dbReference type="Pfam" id="PF02872"/>
    </source>
</evidence>
<accession>A0A0E9N534</accession>
<dbReference type="AlphaFoldDB" id="A0A0E9N534"/>
<dbReference type="Gene3D" id="3.90.780.10">
    <property type="entry name" value="5'-Nucleotidase, C-terminal domain"/>
    <property type="match status" value="1"/>
</dbReference>
<gene>
    <name evidence="2" type="ORF">FPE01S_04_01460</name>
</gene>
<dbReference type="PRINTS" id="PR01607">
    <property type="entry name" value="APYRASEFAMLY"/>
</dbReference>
<evidence type="ECO:0000313" key="3">
    <source>
        <dbReference type="Proteomes" id="UP000033121"/>
    </source>
</evidence>
<name>A0A0E9N534_9BACT</name>